<feature type="transmembrane region" description="Helical" evidence="2">
    <location>
        <begin position="120"/>
        <end position="143"/>
    </location>
</feature>
<dbReference type="Pfam" id="PF20152">
    <property type="entry name" value="DUF6534"/>
    <property type="match status" value="1"/>
</dbReference>
<feature type="compositionally biased region" description="Basic and acidic residues" evidence="1">
    <location>
        <begin position="329"/>
        <end position="342"/>
    </location>
</feature>
<dbReference type="EMBL" id="KZ857477">
    <property type="protein sequence ID" value="RDX42763.1"/>
    <property type="molecule type" value="Genomic_DNA"/>
</dbReference>
<keyword evidence="2" id="KW-0812">Transmembrane</keyword>
<evidence type="ECO:0000256" key="1">
    <source>
        <dbReference type="SAM" id="MobiDB-lite"/>
    </source>
</evidence>
<feature type="transmembrane region" description="Helical" evidence="2">
    <location>
        <begin position="203"/>
        <end position="224"/>
    </location>
</feature>
<protein>
    <recommendedName>
        <fullName evidence="3">DUF6534 domain-containing protein</fullName>
    </recommendedName>
</protein>
<feature type="region of interest" description="Disordered" evidence="1">
    <location>
        <begin position="313"/>
        <end position="342"/>
    </location>
</feature>
<keyword evidence="5" id="KW-1185">Reference proteome</keyword>
<organism evidence="4 5">
    <name type="scientific">Lentinus brumalis</name>
    <dbReference type="NCBI Taxonomy" id="2498619"/>
    <lineage>
        <taxon>Eukaryota</taxon>
        <taxon>Fungi</taxon>
        <taxon>Dikarya</taxon>
        <taxon>Basidiomycota</taxon>
        <taxon>Agaricomycotina</taxon>
        <taxon>Agaricomycetes</taxon>
        <taxon>Polyporales</taxon>
        <taxon>Polyporaceae</taxon>
        <taxon>Lentinus</taxon>
    </lineage>
</organism>
<evidence type="ECO:0000256" key="2">
    <source>
        <dbReference type="SAM" id="Phobius"/>
    </source>
</evidence>
<gene>
    <name evidence="4" type="ORF">OH76DRAFT_1488388</name>
</gene>
<feature type="transmembrane region" description="Helical" evidence="2">
    <location>
        <begin position="90"/>
        <end position="108"/>
    </location>
</feature>
<feature type="transmembrane region" description="Helical" evidence="2">
    <location>
        <begin position="163"/>
        <end position="183"/>
    </location>
</feature>
<evidence type="ECO:0000313" key="5">
    <source>
        <dbReference type="Proteomes" id="UP000256964"/>
    </source>
</evidence>
<feature type="domain" description="DUF6534" evidence="3">
    <location>
        <begin position="167"/>
        <end position="252"/>
    </location>
</feature>
<accession>A0A371CR51</accession>
<feature type="compositionally biased region" description="Basic and acidic residues" evidence="1">
    <location>
        <begin position="313"/>
        <end position="322"/>
    </location>
</feature>
<feature type="transmembrane region" description="Helical" evidence="2">
    <location>
        <begin position="49"/>
        <end position="70"/>
    </location>
</feature>
<dbReference type="OrthoDB" id="2953893at2759"/>
<evidence type="ECO:0000313" key="4">
    <source>
        <dbReference type="EMBL" id="RDX42763.1"/>
    </source>
</evidence>
<sequence>MASSSPSVALLAGPQLLGMFFNWSLQGILTIQCYFYHLWFPRDPLWLKALVYGLLIWEWVQTGLITDVAFENFVYNYGDHAALVAFHNTWFSVTIMSAIASGVIQGYFAWRILMVGRSKLLTTGIVFMSFAQMCVGIAGGVMLKVVDPAASEASAVTPVISAWLAGAAFVDIVIAISMTILLVRAKSGIVQSDDMINRLVRLVVETGTLTAAVAIADLVCFTAFSDTLLHECPALVLPKLYTNSLMASLNNRVFMRRITDGTIAVDSFPMNGANTFTSTIDRDRFSAQLRSADRLAERSAAQIHIQEVVLTHTDEPLQDGKDSPPWGRRTSEPYSKTRVDYV</sequence>
<dbReference type="PANTHER" id="PTHR40465:SF1">
    <property type="entry name" value="DUF6534 DOMAIN-CONTAINING PROTEIN"/>
    <property type="match status" value="1"/>
</dbReference>
<dbReference type="PANTHER" id="PTHR40465">
    <property type="entry name" value="CHROMOSOME 1, WHOLE GENOME SHOTGUN SEQUENCE"/>
    <property type="match status" value="1"/>
</dbReference>
<dbReference type="STRING" id="139420.A0A371CR51"/>
<dbReference type="Proteomes" id="UP000256964">
    <property type="component" value="Unassembled WGS sequence"/>
</dbReference>
<name>A0A371CR51_9APHY</name>
<feature type="transmembrane region" description="Helical" evidence="2">
    <location>
        <begin position="20"/>
        <end position="37"/>
    </location>
</feature>
<keyword evidence="2" id="KW-0472">Membrane</keyword>
<keyword evidence="2" id="KW-1133">Transmembrane helix</keyword>
<dbReference type="AlphaFoldDB" id="A0A371CR51"/>
<evidence type="ECO:0000259" key="3">
    <source>
        <dbReference type="Pfam" id="PF20152"/>
    </source>
</evidence>
<proteinExistence type="predicted"/>
<dbReference type="InterPro" id="IPR045339">
    <property type="entry name" value="DUF6534"/>
</dbReference>
<reference evidence="4 5" key="1">
    <citation type="journal article" date="2018" name="Biotechnol. Biofuels">
        <title>Integrative visual omics of the white-rot fungus Polyporus brumalis exposes the biotechnological potential of its oxidative enzymes for delignifying raw plant biomass.</title>
        <authorList>
            <person name="Miyauchi S."/>
            <person name="Rancon A."/>
            <person name="Drula E."/>
            <person name="Hage H."/>
            <person name="Chaduli D."/>
            <person name="Favel A."/>
            <person name="Grisel S."/>
            <person name="Henrissat B."/>
            <person name="Herpoel-Gimbert I."/>
            <person name="Ruiz-Duenas F.J."/>
            <person name="Chevret D."/>
            <person name="Hainaut M."/>
            <person name="Lin J."/>
            <person name="Wang M."/>
            <person name="Pangilinan J."/>
            <person name="Lipzen A."/>
            <person name="Lesage-Meessen L."/>
            <person name="Navarro D."/>
            <person name="Riley R."/>
            <person name="Grigoriev I.V."/>
            <person name="Zhou S."/>
            <person name="Raouche S."/>
            <person name="Rosso M.N."/>
        </authorList>
    </citation>
    <scope>NUCLEOTIDE SEQUENCE [LARGE SCALE GENOMIC DNA]</scope>
    <source>
        <strain evidence="4 5">BRFM 1820</strain>
    </source>
</reference>